<dbReference type="PROSITE" id="PS00571">
    <property type="entry name" value="AMIDASES"/>
    <property type="match status" value="1"/>
</dbReference>
<comment type="caution">
    <text evidence="2">The sequence shown here is derived from an EMBL/GenBank/DDBJ whole genome shotgun (WGS) entry which is preliminary data.</text>
</comment>
<evidence type="ECO:0000259" key="1">
    <source>
        <dbReference type="Pfam" id="PF01425"/>
    </source>
</evidence>
<dbReference type="InterPro" id="IPR020556">
    <property type="entry name" value="Amidase_CS"/>
</dbReference>
<organism evidence="2">
    <name type="scientific">Meiothermus ruber</name>
    <dbReference type="NCBI Taxonomy" id="277"/>
    <lineage>
        <taxon>Bacteria</taxon>
        <taxon>Thermotogati</taxon>
        <taxon>Deinococcota</taxon>
        <taxon>Deinococci</taxon>
        <taxon>Thermales</taxon>
        <taxon>Thermaceae</taxon>
        <taxon>Meiothermus</taxon>
    </lineage>
</organism>
<dbReference type="InterPro" id="IPR036928">
    <property type="entry name" value="AS_sf"/>
</dbReference>
<dbReference type="Pfam" id="PF01425">
    <property type="entry name" value="Amidase"/>
    <property type="match status" value="1"/>
</dbReference>
<evidence type="ECO:0000313" key="2">
    <source>
        <dbReference type="EMBL" id="HFG19526.1"/>
    </source>
</evidence>
<dbReference type="EMBL" id="DSWI01000008">
    <property type="protein sequence ID" value="HFG19526.1"/>
    <property type="molecule type" value="Genomic_DNA"/>
</dbReference>
<dbReference type="PANTHER" id="PTHR46310:SF7">
    <property type="entry name" value="AMIDASE 1"/>
    <property type="match status" value="1"/>
</dbReference>
<dbReference type="SUPFAM" id="SSF75304">
    <property type="entry name" value="Amidase signature (AS) enzymes"/>
    <property type="match status" value="1"/>
</dbReference>
<dbReference type="Gene3D" id="3.90.1300.10">
    <property type="entry name" value="Amidase signature (AS) domain"/>
    <property type="match status" value="1"/>
</dbReference>
<name>A0A7C3DBN5_MEIRU</name>
<dbReference type="InterPro" id="IPR023631">
    <property type="entry name" value="Amidase_dom"/>
</dbReference>
<dbReference type="AlphaFoldDB" id="A0A7C3DBN5"/>
<gene>
    <name evidence="2" type="ORF">ENS82_02255</name>
</gene>
<accession>A0A7C3DBN5</accession>
<sequence length="419" mass="44575">MFPSSLHRPCSSMLPCRVQGGLRDDGNYDGFMHDDFGAVSLLLENQPHAASGPLQGLSFAAKDLFDVAGLPTTAGNPDFAEHWGLPRRDAWAVAALKKAGARLIAKTHTHELAYGMTGINPHFGTPQNPKVPGGIPGGSSSGSAVAVAAGLVPVALGSDTAGSVRIPASLCGTYAYRPTHGLIPATGVVPLAPSYDTVGLLAAHPELMLRFARVLLADALPTVRFERAVVVRDALELCTPEAQVATLGVAEKLESLGLRIEEKSLGLLQEAREAQRVLQGAQAWGFHQKWLEEKQPRLGADVRRLLEMASSYSPGEIGRALSEQVRLRSEMGAWLEPGTLVLLPATPSSAPQQADMRNTEKALEFRRRTLSLTCYASLLGTPVVTVPAARPGDKPIGVQLVGAWGGDMGLLEMARWGWK</sequence>
<dbReference type="PANTHER" id="PTHR46310">
    <property type="entry name" value="AMIDASE 1"/>
    <property type="match status" value="1"/>
</dbReference>
<reference evidence="2" key="1">
    <citation type="journal article" date="2020" name="mSystems">
        <title>Genome- and Community-Level Interaction Insights into Carbon Utilization and Element Cycling Functions of Hydrothermarchaeota in Hydrothermal Sediment.</title>
        <authorList>
            <person name="Zhou Z."/>
            <person name="Liu Y."/>
            <person name="Xu W."/>
            <person name="Pan J."/>
            <person name="Luo Z.H."/>
            <person name="Li M."/>
        </authorList>
    </citation>
    <scope>NUCLEOTIDE SEQUENCE [LARGE SCALE GENOMIC DNA]</scope>
    <source>
        <strain evidence="2">SpSt-524</strain>
    </source>
</reference>
<feature type="domain" description="Amidase" evidence="1">
    <location>
        <begin position="49"/>
        <end position="411"/>
    </location>
</feature>
<proteinExistence type="predicted"/>
<protein>
    <submittedName>
        <fullName evidence="2">Amidase</fullName>
    </submittedName>
</protein>